<keyword evidence="3 5" id="KW-0874">Quinone</keyword>
<proteinExistence type="inferred from homology"/>
<evidence type="ECO:0000256" key="5">
    <source>
        <dbReference type="RuleBase" id="RU003582"/>
    </source>
</evidence>
<organism evidence="7 8">
    <name type="scientific">Pedobacter heparinus (strain ATCC 13125 / DSM 2366 / CIP 104194 / JCM 7457 / NBRC 12017 / NCIMB 9290 / NRRL B-14731 / HIM 762-3)</name>
    <dbReference type="NCBI Taxonomy" id="485917"/>
    <lineage>
        <taxon>Bacteria</taxon>
        <taxon>Pseudomonadati</taxon>
        <taxon>Bacteroidota</taxon>
        <taxon>Sphingobacteriia</taxon>
        <taxon>Sphingobacteriales</taxon>
        <taxon>Sphingobacteriaceae</taxon>
        <taxon>Pedobacter</taxon>
    </lineage>
</organism>
<dbReference type="InterPro" id="IPR010218">
    <property type="entry name" value="NADH_DH_suC"/>
</dbReference>
<keyword evidence="3 4" id="KW-0520">NAD</keyword>
<accession>C6XWI2</accession>
<dbReference type="HOGENOM" id="CLU_042628_6_2_10"/>
<comment type="subunit">
    <text evidence="3">NDH-1 is composed of 14 different subunits. Subunits NuoB, C, D, E, F, and G constitute the peripheral sector of the complex.</text>
</comment>
<dbReference type="SUPFAM" id="SSF143243">
    <property type="entry name" value="Nqo5-like"/>
    <property type="match status" value="1"/>
</dbReference>
<dbReference type="InterPro" id="IPR020396">
    <property type="entry name" value="NADH_UbQ_OxRdtase_CS"/>
</dbReference>
<comment type="function">
    <text evidence="3">NDH-1 shuttles electrons from NADH, via FMN and iron-sulfur (Fe-S) centers, to quinones in the respiratory chain. The immediate electron acceptor for the enzyme in this species is believed to be a menaquinone. Couples the redox reaction to proton translocation (for every two electrons transferred, four hydrogen ions are translocated across the cytoplasmic membrane), and thus conserves the redox energy in a proton gradient.</text>
</comment>
<evidence type="ECO:0000256" key="2">
    <source>
        <dbReference type="ARBA" id="ARBA00022448"/>
    </source>
</evidence>
<keyword evidence="8" id="KW-1185">Reference proteome</keyword>
<sequence>MAELINQAIVEALGAKFGDKVIGVNEPYGLLTFETTKDVIIEVLKFLKDSGENDVTGFNFLTDITAVHYPEKKHGIAVVYHLHNMVKKVRVRIKVFIDEHNPVIPTATSIWNGANWMERETYDLFGVKFEGHPDLRRILNMDELGVHPMLKQYPLEDPNRVDKKDEYFGR</sequence>
<keyword evidence="3" id="KW-0997">Cell inner membrane</keyword>
<dbReference type="PANTHER" id="PTHR10884">
    <property type="entry name" value="NADH DEHYDROGENASE UBIQUINONE IRON-SULFUR PROTEIN 3"/>
    <property type="match status" value="1"/>
</dbReference>
<comment type="similarity">
    <text evidence="1 3 4">Belongs to the complex I 30 kDa subunit family.</text>
</comment>
<dbReference type="STRING" id="485917.Phep_4080"/>
<dbReference type="HAMAP" id="MF_01357">
    <property type="entry name" value="NDH1_NuoC"/>
    <property type="match status" value="1"/>
</dbReference>
<dbReference type="RefSeq" id="WP_015809879.1">
    <property type="nucleotide sequence ID" value="NC_013061.1"/>
</dbReference>
<dbReference type="KEGG" id="phe:Phep_4080"/>
<evidence type="ECO:0000259" key="6">
    <source>
        <dbReference type="Pfam" id="PF00329"/>
    </source>
</evidence>
<dbReference type="Proteomes" id="UP000000852">
    <property type="component" value="Chromosome"/>
</dbReference>
<evidence type="ECO:0000256" key="1">
    <source>
        <dbReference type="ARBA" id="ARBA00007569"/>
    </source>
</evidence>
<feature type="domain" description="NADH:ubiquinone oxidoreductase 30kDa subunit" evidence="6">
    <location>
        <begin position="35"/>
        <end position="157"/>
    </location>
</feature>
<keyword evidence="3" id="KW-1003">Cell membrane</keyword>
<keyword evidence="3" id="KW-0472">Membrane</keyword>
<dbReference type="EC" id="7.1.1.-" evidence="3"/>
<dbReference type="eggNOG" id="COG0852">
    <property type="taxonomic scope" value="Bacteria"/>
</dbReference>
<name>C6XWI2_PEDHD</name>
<dbReference type="OrthoDB" id="9803286at2"/>
<dbReference type="InterPro" id="IPR001268">
    <property type="entry name" value="NADH_UbQ_OxRdtase_30kDa_su"/>
</dbReference>
<keyword evidence="2 3" id="KW-0813">Transport</keyword>
<dbReference type="Gene3D" id="3.30.460.80">
    <property type="entry name" value="NADH:ubiquinone oxidoreductase, 30kDa subunit"/>
    <property type="match status" value="1"/>
</dbReference>
<dbReference type="InterPro" id="IPR037232">
    <property type="entry name" value="NADH_quin_OxRdtase_su_C/D-like"/>
</dbReference>
<dbReference type="GO" id="GO:0050136">
    <property type="term" value="F:NADH dehydrogenase (quinone) (non-electrogenic) activity"/>
    <property type="evidence" value="ECO:0007669"/>
    <property type="project" value="UniProtKB-UniRule"/>
</dbReference>
<dbReference type="GO" id="GO:0008137">
    <property type="term" value="F:NADH dehydrogenase (ubiquinone) activity"/>
    <property type="evidence" value="ECO:0007669"/>
    <property type="project" value="InterPro"/>
</dbReference>
<dbReference type="GO" id="GO:0048038">
    <property type="term" value="F:quinone binding"/>
    <property type="evidence" value="ECO:0007669"/>
    <property type="project" value="UniProtKB-KW"/>
</dbReference>
<comment type="subcellular location">
    <subcellularLocation>
        <location evidence="3">Cell inner membrane</location>
        <topology evidence="3">Peripheral membrane protein</topology>
        <orientation evidence="3">Cytoplasmic side</orientation>
    </subcellularLocation>
</comment>
<dbReference type="GO" id="GO:0005886">
    <property type="term" value="C:plasma membrane"/>
    <property type="evidence" value="ECO:0007669"/>
    <property type="project" value="UniProtKB-SubCell"/>
</dbReference>
<evidence type="ECO:0000313" key="7">
    <source>
        <dbReference type="EMBL" id="ACU06271.1"/>
    </source>
</evidence>
<keyword evidence="3 4" id="KW-1278">Translocase</keyword>
<evidence type="ECO:0000256" key="3">
    <source>
        <dbReference type="HAMAP-Rule" id="MF_01357"/>
    </source>
</evidence>
<reference evidence="7 8" key="1">
    <citation type="journal article" date="2009" name="Stand. Genomic Sci.">
        <title>Complete genome sequence of Pedobacter heparinus type strain (HIM 762-3).</title>
        <authorList>
            <person name="Han C."/>
            <person name="Spring S."/>
            <person name="Lapidus A."/>
            <person name="Del Rio T.G."/>
            <person name="Tice H."/>
            <person name="Copeland A."/>
            <person name="Cheng J.F."/>
            <person name="Lucas S."/>
            <person name="Chen F."/>
            <person name="Nolan M."/>
            <person name="Bruce D."/>
            <person name="Goodwin L."/>
            <person name="Pitluck S."/>
            <person name="Ivanova N."/>
            <person name="Mavromatis K."/>
            <person name="Mikhailova N."/>
            <person name="Pati A."/>
            <person name="Chen A."/>
            <person name="Palaniappan K."/>
            <person name="Land M."/>
            <person name="Hauser L."/>
            <person name="Chang Y.J."/>
            <person name="Jeffries C.C."/>
            <person name="Saunders E."/>
            <person name="Chertkov O."/>
            <person name="Brettin T."/>
            <person name="Goker M."/>
            <person name="Rohde M."/>
            <person name="Bristow J."/>
            <person name="Eisen J.A."/>
            <person name="Markowitz V."/>
            <person name="Hugenholtz P."/>
            <person name="Kyrpides N.C."/>
            <person name="Klenk H.P."/>
            <person name="Detter J.C."/>
        </authorList>
    </citation>
    <scope>NUCLEOTIDE SEQUENCE [LARGE SCALE GENOMIC DNA]</scope>
    <source>
        <strain evidence="8">ATCC 13125 / DSM 2366 / CIP 104194 / JCM 7457 / NBRC 12017 / NCIMB 9290 / NRRL B-14731 / HIM 762-3</strain>
    </source>
</reference>
<dbReference type="AlphaFoldDB" id="C6XWI2"/>
<dbReference type="PANTHER" id="PTHR10884:SF14">
    <property type="entry name" value="NADH DEHYDROGENASE [UBIQUINONE] IRON-SULFUR PROTEIN 3, MITOCHONDRIAL"/>
    <property type="match status" value="1"/>
</dbReference>
<dbReference type="NCBIfam" id="TIGR01961">
    <property type="entry name" value="NuoC_fam"/>
    <property type="match status" value="1"/>
</dbReference>
<evidence type="ECO:0000313" key="8">
    <source>
        <dbReference type="Proteomes" id="UP000000852"/>
    </source>
</evidence>
<evidence type="ECO:0000256" key="4">
    <source>
        <dbReference type="RuleBase" id="RU003456"/>
    </source>
</evidence>
<dbReference type="EMBL" id="CP001681">
    <property type="protein sequence ID" value="ACU06271.1"/>
    <property type="molecule type" value="Genomic_DNA"/>
</dbReference>
<gene>
    <name evidence="3" type="primary">nuoC</name>
    <name evidence="7" type="ordered locus">Phep_4080</name>
</gene>
<dbReference type="PROSITE" id="PS00542">
    <property type="entry name" value="COMPLEX1_30K"/>
    <property type="match status" value="1"/>
</dbReference>
<protein>
    <recommendedName>
        <fullName evidence="3">NADH-quinone oxidoreductase subunit C</fullName>
        <ecNumber evidence="3">7.1.1.-</ecNumber>
    </recommendedName>
    <alternativeName>
        <fullName evidence="3">NADH dehydrogenase I subunit C</fullName>
    </alternativeName>
    <alternativeName>
        <fullName evidence="3">NDH-1 subunit C</fullName>
    </alternativeName>
</protein>
<comment type="catalytic activity">
    <reaction evidence="3 5">
        <text>a quinone + NADH + 5 H(+)(in) = a quinol + NAD(+) + 4 H(+)(out)</text>
        <dbReference type="Rhea" id="RHEA:57888"/>
        <dbReference type="ChEBI" id="CHEBI:15378"/>
        <dbReference type="ChEBI" id="CHEBI:24646"/>
        <dbReference type="ChEBI" id="CHEBI:57540"/>
        <dbReference type="ChEBI" id="CHEBI:57945"/>
        <dbReference type="ChEBI" id="CHEBI:132124"/>
    </reaction>
</comment>
<dbReference type="Pfam" id="PF00329">
    <property type="entry name" value="Complex1_30kDa"/>
    <property type="match status" value="1"/>
</dbReference>